<gene>
    <name evidence="3" type="ordered locus">KKY_237</name>
</gene>
<dbReference type="AlphaFoldDB" id="G4R7Y7"/>
<dbReference type="Proteomes" id="UP000008850">
    <property type="component" value="Chromosome"/>
</dbReference>
<evidence type="ECO:0008006" key="5">
    <source>
        <dbReference type="Google" id="ProtNLM"/>
    </source>
</evidence>
<keyword evidence="2" id="KW-1133">Transmembrane helix</keyword>
<keyword evidence="4" id="KW-1185">Reference proteome</keyword>
<keyword evidence="2" id="KW-0812">Transmembrane</keyword>
<dbReference type="eggNOG" id="COG3668">
    <property type="taxonomic scope" value="Bacteria"/>
</dbReference>
<evidence type="ECO:0000256" key="2">
    <source>
        <dbReference type="SAM" id="Phobius"/>
    </source>
</evidence>
<keyword evidence="1" id="KW-1277">Toxin-antitoxin system</keyword>
<dbReference type="HOGENOM" id="CLU_147162_10_0_5"/>
<dbReference type="Gene3D" id="3.30.2310.20">
    <property type="entry name" value="RelE-like"/>
    <property type="match status" value="1"/>
</dbReference>
<dbReference type="EMBL" id="CP003075">
    <property type="protein sequence ID" value="AEQ50282.1"/>
    <property type="molecule type" value="Genomic_DNA"/>
</dbReference>
<reference evidence="3 4" key="1">
    <citation type="journal article" date="2012" name="J. Bacteriol.">
        <title>Complete genome sequence of Pelagibacterium halotolerans B2T.</title>
        <authorList>
            <person name="Huo Y.Y."/>
            <person name="Cheng H."/>
            <person name="Han X.F."/>
            <person name="Jiang X.W."/>
            <person name="Sun C."/>
            <person name="Zhang X.Q."/>
            <person name="Zhu X.F."/>
            <person name="Liu Y.F."/>
            <person name="Li P.F."/>
            <person name="Ni P.X."/>
            <person name="Wu M."/>
        </authorList>
    </citation>
    <scope>NUCLEOTIDE SEQUENCE [LARGE SCALE GENOMIC DNA]</scope>
    <source>
        <strain evidence="4">DSM 22347 / JCM 15775 / CGMCC 1.7692 / B2</strain>
    </source>
</reference>
<proteinExistence type="predicted"/>
<accession>G4R7Y7</accession>
<dbReference type="STRING" id="1082931.KKY_237"/>
<dbReference type="InterPro" id="IPR007712">
    <property type="entry name" value="RelE/ParE_toxin"/>
</dbReference>
<keyword evidence="2" id="KW-0472">Membrane</keyword>
<dbReference type="KEGG" id="phl:KKY_237"/>
<evidence type="ECO:0000313" key="3">
    <source>
        <dbReference type="EMBL" id="AEQ50282.1"/>
    </source>
</evidence>
<dbReference type="InterPro" id="IPR035093">
    <property type="entry name" value="RelE/ParE_toxin_dom_sf"/>
</dbReference>
<sequence>MIHKVHYLPEAEAHLVALYDYLAAEASPKIANDYVGRLIGICESLSHQPERGVSRSDIRPGLRTIAYRKRAVIAYSLIGDVVTIIGIFTGGRDYASGLSDWS</sequence>
<feature type="transmembrane region" description="Helical" evidence="2">
    <location>
        <begin position="72"/>
        <end position="91"/>
    </location>
</feature>
<name>G4R7Y7_PELHB</name>
<dbReference type="Pfam" id="PF05016">
    <property type="entry name" value="ParE_toxin"/>
    <property type="match status" value="1"/>
</dbReference>
<protein>
    <recommendedName>
        <fullName evidence="5">Plasmid stabilization system</fullName>
    </recommendedName>
</protein>
<organism evidence="3 4">
    <name type="scientific">Pelagibacterium halotolerans (strain DSM 22347 / JCM 15775 / CGMCC 1.7692 / B2)</name>
    <dbReference type="NCBI Taxonomy" id="1082931"/>
    <lineage>
        <taxon>Bacteria</taxon>
        <taxon>Pseudomonadati</taxon>
        <taxon>Pseudomonadota</taxon>
        <taxon>Alphaproteobacteria</taxon>
        <taxon>Hyphomicrobiales</taxon>
        <taxon>Devosiaceae</taxon>
        <taxon>Pelagibacterium</taxon>
    </lineage>
</organism>
<dbReference type="RefSeq" id="WP_014129432.1">
    <property type="nucleotide sequence ID" value="NC_016078.1"/>
</dbReference>
<evidence type="ECO:0000256" key="1">
    <source>
        <dbReference type="ARBA" id="ARBA00022649"/>
    </source>
</evidence>
<evidence type="ECO:0000313" key="4">
    <source>
        <dbReference type="Proteomes" id="UP000008850"/>
    </source>
</evidence>